<gene>
    <name evidence="1" type="ORF">PENTCL1PPCAC_20270</name>
</gene>
<evidence type="ECO:0000313" key="1">
    <source>
        <dbReference type="EMBL" id="GMS98095.1"/>
    </source>
</evidence>
<proteinExistence type="predicted"/>
<dbReference type="InterPro" id="IPR052961">
    <property type="entry name" value="Oxido-Kinase-like_Enzymes"/>
</dbReference>
<dbReference type="SUPFAM" id="SSF56112">
    <property type="entry name" value="Protein kinase-like (PK-like)"/>
    <property type="match status" value="1"/>
</dbReference>
<protein>
    <submittedName>
        <fullName evidence="1">Uncharacterized protein</fullName>
    </submittedName>
</protein>
<name>A0AAV5TUE7_9BILA</name>
<reference evidence="1" key="1">
    <citation type="submission" date="2023-10" db="EMBL/GenBank/DDBJ databases">
        <title>Genome assembly of Pristionchus species.</title>
        <authorList>
            <person name="Yoshida K."/>
            <person name="Sommer R.J."/>
        </authorList>
    </citation>
    <scope>NUCLEOTIDE SEQUENCE</scope>
    <source>
        <strain evidence="1">RS0144</strain>
    </source>
</reference>
<dbReference type="InterPro" id="IPR012877">
    <property type="entry name" value="Dhs-27"/>
</dbReference>
<dbReference type="Pfam" id="PF07914">
    <property type="entry name" value="DUF1679"/>
    <property type="match status" value="1"/>
</dbReference>
<dbReference type="EMBL" id="BTSX01000005">
    <property type="protein sequence ID" value="GMS98095.1"/>
    <property type="molecule type" value="Genomic_DNA"/>
</dbReference>
<dbReference type="PANTHER" id="PTHR23020">
    <property type="entry name" value="UNCHARACTERIZED NUCLEAR HORMONE RECEPTOR-RELATED"/>
    <property type="match status" value="1"/>
</dbReference>
<feature type="non-terminal residue" evidence="1">
    <location>
        <position position="1"/>
    </location>
</feature>
<accession>A0AAV5TUE7</accession>
<comment type="caution">
    <text evidence="1">The sequence shown here is derived from an EMBL/GenBank/DDBJ whole genome shotgun (WGS) entry which is preliminary data.</text>
</comment>
<dbReference type="AlphaFoldDB" id="A0AAV5TUE7"/>
<keyword evidence="2" id="KW-1185">Reference proteome</keyword>
<dbReference type="Proteomes" id="UP001432027">
    <property type="component" value="Unassembled WGS sequence"/>
</dbReference>
<organism evidence="1 2">
    <name type="scientific">Pristionchus entomophagus</name>
    <dbReference type="NCBI Taxonomy" id="358040"/>
    <lineage>
        <taxon>Eukaryota</taxon>
        <taxon>Metazoa</taxon>
        <taxon>Ecdysozoa</taxon>
        <taxon>Nematoda</taxon>
        <taxon>Chromadorea</taxon>
        <taxon>Rhabditida</taxon>
        <taxon>Rhabditina</taxon>
        <taxon>Diplogasteromorpha</taxon>
        <taxon>Diplogasteroidea</taxon>
        <taxon>Neodiplogasteridae</taxon>
        <taxon>Pristionchus</taxon>
    </lineage>
</organism>
<dbReference type="Gene3D" id="3.90.1200.10">
    <property type="match status" value="1"/>
</dbReference>
<sequence length="130" mass="14799">SSDHWSVNVLFDSNGDLSSIIDWQLGHLGVGVEDLLRITQSAMSSQDRRDNISDLLYEMYDSMETNLEGAKAPYTRQQLFDMRDLLFPHAAFFFAPVLTPVFVANVDGAANEEEKRKRKEVVIDKIRGIY</sequence>
<dbReference type="PANTHER" id="PTHR23020:SF8">
    <property type="entry name" value="CHK KINASE-LIKE DOMAIN-CONTAINING PROTEIN"/>
    <property type="match status" value="1"/>
</dbReference>
<dbReference type="InterPro" id="IPR011009">
    <property type="entry name" value="Kinase-like_dom_sf"/>
</dbReference>
<evidence type="ECO:0000313" key="2">
    <source>
        <dbReference type="Proteomes" id="UP001432027"/>
    </source>
</evidence>